<organism evidence="1 2">
    <name type="scientific">Terrisporobacter othiniensis</name>
    <dbReference type="NCBI Taxonomy" id="1577792"/>
    <lineage>
        <taxon>Bacteria</taxon>
        <taxon>Bacillati</taxon>
        <taxon>Bacillota</taxon>
        <taxon>Clostridia</taxon>
        <taxon>Peptostreptococcales</taxon>
        <taxon>Peptostreptococcaceae</taxon>
        <taxon>Terrisporobacter</taxon>
    </lineage>
</organism>
<reference evidence="1 2" key="1">
    <citation type="submission" date="2014-12" db="EMBL/GenBank/DDBJ databases">
        <title>Draft genome sequence of Terrisporobacter sp. 08-306576, isolated from the blood culture of a bacteremia patient.</title>
        <authorList>
            <person name="Lund L.C."/>
            <person name="Sydenham T.V."/>
            <person name="Hogh S.V."/>
            <person name="Skov M.N."/>
            <person name="Kemp M."/>
            <person name="Justesen U.S."/>
        </authorList>
    </citation>
    <scope>NUCLEOTIDE SEQUENCE [LARGE SCALE GENOMIC DNA]</scope>
    <source>
        <strain evidence="1 2">08-306576</strain>
    </source>
</reference>
<dbReference type="Pfam" id="PF03692">
    <property type="entry name" value="CxxCxxCC"/>
    <property type="match status" value="1"/>
</dbReference>
<dbReference type="EMBL" id="JWHR01000112">
    <property type="protein sequence ID" value="KHS56447.1"/>
    <property type="molecule type" value="Genomic_DNA"/>
</dbReference>
<evidence type="ECO:0000313" key="2">
    <source>
        <dbReference type="Proteomes" id="UP000031189"/>
    </source>
</evidence>
<name>A0A0B3W2A3_9FIRM</name>
<dbReference type="AlphaFoldDB" id="A0A0B3W2A3"/>
<evidence type="ECO:0000313" key="1">
    <source>
        <dbReference type="EMBL" id="KHS56447.1"/>
    </source>
</evidence>
<gene>
    <name evidence="1" type="ORF">QX51_13455</name>
</gene>
<dbReference type="OrthoDB" id="9810361at2"/>
<accession>A0A0B3W2A3</accession>
<evidence type="ECO:0008006" key="3">
    <source>
        <dbReference type="Google" id="ProtNLM"/>
    </source>
</evidence>
<proteinExistence type="predicted"/>
<keyword evidence="2" id="KW-1185">Reference proteome</keyword>
<sequence>MASINNIDILKSIEYAKKNQLFDELNNIYETLPKGQCTGCGICCMESVGVNLIEFLNIYNYLEDKHELRKKSLDRIMDYYFMEFMEKKCCPFKDENNRCGIYDVRPLNCRLFGHWKKEDYNKNLKDITEKNKQYKNIIKGKYGFDISDEVVNYKIKYCEDFIPETRYLSKSERLNFVDNVMVLDSRLFSKGIIDIEFRDRGIVEYFIDSLLDQNMSYNIKVRISKEKNISKRTIGRLKRMLIK</sequence>
<dbReference type="Proteomes" id="UP000031189">
    <property type="component" value="Unassembled WGS sequence"/>
</dbReference>
<dbReference type="STRING" id="1577792.QX51_13455"/>
<protein>
    <recommendedName>
        <fullName evidence="3">Fe-S oxidoreductase</fullName>
    </recommendedName>
</protein>
<comment type="caution">
    <text evidence="1">The sequence shown here is derived from an EMBL/GenBank/DDBJ whole genome shotgun (WGS) entry which is preliminary data.</text>
</comment>
<dbReference type="InterPro" id="IPR005358">
    <property type="entry name" value="Puta_zinc/iron-chelating_dom"/>
</dbReference>
<dbReference type="RefSeq" id="WP_039680415.1">
    <property type="nucleotide sequence ID" value="NZ_JAWGXO010000009.1"/>
</dbReference>